<evidence type="ECO:0000313" key="2">
    <source>
        <dbReference type="EMBL" id="ROO00676.1"/>
    </source>
</evidence>
<keyword evidence="1" id="KW-0812">Transmembrane</keyword>
<dbReference type="RefSeq" id="WP_123418435.1">
    <property type="nucleotide sequence ID" value="NZ_BSCP01000001.1"/>
</dbReference>
<dbReference type="AlphaFoldDB" id="A0A423NQZ1"/>
<comment type="caution">
    <text evidence="2">The sequence shown here is derived from an EMBL/GenBank/DDBJ whole genome shotgun (WGS) entry which is preliminary data.</text>
</comment>
<reference evidence="2 3" key="1">
    <citation type="submission" date="2016-10" db="EMBL/GenBank/DDBJ databases">
        <title>Comparative genome analysis of multiple Pseudomonas spp. focuses on biocontrol and plant growth promoting traits.</title>
        <authorList>
            <person name="Tao X.-Y."/>
            <person name="Taylor C.G."/>
        </authorList>
    </citation>
    <scope>NUCLEOTIDE SEQUENCE [LARGE SCALE GENOMIC DNA]</scope>
    <source>
        <strain evidence="2 3">36B3</strain>
    </source>
</reference>
<organism evidence="2 3">
    <name type="scientific">Pseudomonas moraviensis</name>
    <dbReference type="NCBI Taxonomy" id="321662"/>
    <lineage>
        <taxon>Bacteria</taxon>
        <taxon>Pseudomonadati</taxon>
        <taxon>Pseudomonadota</taxon>
        <taxon>Gammaproteobacteria</taxon>
        <taxon>Pseudomonadales</taxon>
        <taxon>Pseudomonadaceae</taxon>
        <taxon>Pseudomonas</taxon>
    </lineage>
</organism>
<dbReference type="EMBL" id="MOCA01000004">
    <property type="protein sequence ID" value="ROO00676.1"/>
    <property type="molecule type" value="Genomic_DNA"/>
</dbReference>
<sequence>MSDQNNPSADQRGLKKYLRIDAALFIASMLGAFTLSGFAHLEKFYLTLDVPIERLNISAQQYLSYGASGFGSFLSALFFAMALVGIVSLLILLFEKRKLDAPQPAPPAKWVADVRERAAENRGMFIIVGSIFLLAFLLMTAWYLLVRVPSNAGRAAALELATTCEVRQFTYKNLDQFSGCKVSESDDMLYLLKRVKVDAAGIEFQTFELPKTGLKSITGEVQSFKYKR</sequence>
<feature type="transmembrane region" description="Helical" evidence="1">
    <location>
        <begin position="20"/>
        <end position="41"/>
    </location>
</feature>
<gene>
    <name evidence="2" type="ORF">BK674_08905</name>
</gene>
<evidence type="ECO:0000256" key="1">
    <source>
        <dbReference type="SAM" id="Phobius"/>
    </source>
</evidence>
<protein>
    <submittedName>
        <fullName evidence="2">Uncharacterized protein</fullName>
    </submittedName>
</protein>
<keyword evidence="1" id="KW-1133">Transmembrane helix</keyword>
<dbReference type="Proteomes" id="UP000284207">
    <property type="component" value="Unassembled WGS sequence"/>
</dbReference>
<feature type="transmembrane region" description="Helical" evidence="1">
    <location>
        <begin position="73"/>
        <end position="94"/>
    </location>
</feature>
<keyword evidence="1" id="KW-0472">Membrane</keyword>
<feature type="transmembrane region" description="Helical" evidence="1">
    <location>
        <begin position="125"/>
        <end position="145"/>
    </location>
</feature>
<name>A0A423NQZ1_9PSED</name>
<proteinExistence type="predicted"/>
<accession>A0A423NQZ1</accession>
<evidence type="ECO:0000313" key="3">
    <source>
        <dbReference type="Proteomes" id="UP000284207"/>
    </source>
</evidence>